<dbReference type="EMBL" id="ML145087">
    <property type="protein sequence ID" value="TBU64104.1"/>
    <property type="molecule type" value="Genomic_DNA"/>
</dbReference>
<feature type="transmembrane region" description="Helical" evidence="1">
    <location>
        <begin position="93"/>
        <end position="113"/>
    </location>
</feature>
<gene>
    <name evidence="3" type="ORF">BD310DRAFT_467170</name>
</gene>
<keyword evidence="4" id="KW-1185">Reference proteome</keyword>
<feature type="transmembrane region" description="Helical" evidence="1">
    <location>
        <begin position="147"/>
        <end position="163"/>
    </location>
</feature>
<evidence type="ECO:0000313" key="3">
    <source>
        <dbReference type="EMBL" id="TBU64104.1"/>
    </source>
</evidence>
<proteinExistence type="predicted"/>
<protein>
    <recommendedName>
        <fullName evidence="2">DUF6533 domain-containing protein</fullName>
    </recommendedName>
</protein>
<keyword evidence="1" id="KW-1133">Transmembrane helix</keyword>
<dbReference type="Pfam" id="PF20151">
    <property type="entry name" value="DUF6533"/>
    <property type="match status" value="1"/>
</dbReference>
<keyword evidence="1" id="KW-0812">Transmembrane</keyword>
<feature type="transmembrane region" description="Helical" evidence="1">
    <location>
        <begin position="69"/>
        <end position="87"/>
    </location>
</feature>
<dbReference type="Proteomes" id="UP000292082">
    <property type="component" value="Unassembled WGS sequence"/>
</dbReference>
<dbReference type="STRING" id="114155.A0A4Q9QBR4"/>
<dbReference type="InterPro" id="IPR045340">
    <property type="entry name" value="DUF6533"/>
</dbReference>
<accession>A0A4Q9QBR4</accession>
<keyword evidence="1" id="KW-0472">Membrane</keyword>
<feature type="transmembrane region" description="Helical" evidence="1">
    <location>
        <begin position="43"/>
        <end position="62"/>
    </location>
</feature>
<evidence type="ECO:0000256" key="1">
    <source>
        <dbReference type="SAM" id="Phobius"/>
    </source>
</evidence>
<name>A0A4Q9QBR4_9APHY</name>
<organism evidence="3 4">
    <name type="scientific">Dichomitus squalens</name>
    <dbReference type="NCBI Taxonomy" id="114155"/>
    <lineage>
        <taxon>Eukaryota</taxon>
        <taxon>Fungi</taxon>
        <taxon>Dikarya</taxon>
        <taxon>Basidiomycota</taxon>
        <taxon>Agaricomycotina</taxon>
        <taxon>Agaricomycetes</taxon>
        <taxon>Polyporales</taxon>
        <taxon>Polyporaceae</taxon>
        <taxon>Dichomitus</taxon>
    </lineage>
</organism>
<evidence type="ECO:0000259" key="2">
    <source>
        <dbReference type="Pfam" id="PF20151"/>
    </source>
</evidence>
<sequence>MRDTIMANSSTMAAVTLLMYDICLTFSQEVEFVWRARWTGTKILYLVVRYYGLFAILGWAYFEAFGSTAIIMLLSEALFMLRLWSTYGRSVKVAAVVMTCFAVEITTALATGITEARKIRAMPRPSDLLIPGCFSFAHISLADTLPAWVVFCVVSVSYFALMLRKLVTSEAFKLDLSKARRNPLTRWSEVQRFSPLLFLLVRDGVAHFSMMFCQSPRRLHNQQLLASSLTLSYVTRCSDKDFQSVHRDML</sequence>
<dbReference type="AlphaFoldDB" id="A0A4Q9QBR4"/>
<evidence type="ECO:0000313" key="4">
    <source>
        <dbReference type="Proteomes" id="UP000292082"/>
    </source>
</evidence>
<feature type="domain" description="DUF6533" evidence="2">
    <location>
        <begin position="11"/>
        <end position="54"/>
    </location>
</feature>
<reference evidence="3 4" key="1">
    <citation type="submission" date="2019-01" db="EMBL/GenBank/DDBJ databases">
        <title>Draft genome sequences of three monokaryotic isolates of the white-rot basidiomycete fungus Dichomitus squalens.</title>
        <authorList>
            <consortium name="DOE Joint Genome Institute"/>
            <person name="Lopez S.C."/>
            <person name="Andreopoulos B."/>
            <person name="Pangilinan J."/>
            <person name="Lipzen A."/>
            <person name="Riley R."/>
            <person name="Ahrendt S."/>
            <person name="Ng V."/>
            <person name="Barry K."/>
            <person name="Daum C."/>
            <person name="Grigoriev I.V."/>
            <person name="Hilden K.S."/>
            <person name="Makela M.R."/>
            <person name="de Vries R.P."/>
        </authorList>
    </citation>
    <scope>NUCLEOTIDE SEQUENCE [LARGE SCALE GENOMIC DNA]</scope>
    <source>
        <strain evidence="3 4">CBS 464.89</strain>
    </source>
</reference>